<feature type="binding site" evidence="15">
    <location>
        <position position="391"/>
    </location>
    <ligand>
        <name>L-glutamate</name>
        <dbReference type="ChEBI" id="CHEBI:29985"/>
    </ligand>
</feature>
<dbReference type="GO" id="GO:0045211">
    <property type="term" value="C:postsynaptic membrane"/>
    <property type="evidence" value="ECO:0007669"/>
    <property type="project" value="UniProtKB-SubCell"/>
</dbReference>
<feature type="binding site" evidence="15">
    <location>
        <position position="607"/>
    </location>
    <ligand>
        <name>L-glutamate</name>
        <dbReference type="ChEBI" id="CHEBI:29985"/>
    </ligand>
</feature>
<evidence type="ECO:0000256" key="3">
    <source>
        <dbReference type="ARBA" id="ARBA00022692"/>
    </source>
</evidence>
<organism evidence="21">
    <name type="scientific">Hirudo verbana</name>
    <dbReference type="NCBI Taxonomy" id="311461"/>
    <lineage>
        <taxon>Eukaryota</taxon>
        <taxon>Metazoa</taxon>
        <taxon>Spiralia</taxon>
        <taxon>Lophotrochozoa</taxon>
        <taxon>Annelida</taxon>
        <taxon>Clitellata</taxon>
        <taxon>Hirudinea</taxon>
        <taxon>Hirudinida</taxon>
        <taxon>Hirudiniformes</taxon>
        <taxon>Hirudinidae</taxon>
        <taxon>Hirudo</taxon>
    </lineage>
</organism>
<feature type="site" description="Interaction with the cone snail toxin Con-ikot-ikot" evidence="16">
    <location>
        <position position="563"/>
    </location>
</feature>
<evidence type="ECO:0000256" key="6">
    <source>
        <dbReference type="ARBA" id="ARBA00023018"/>
    </source>
</evidence>
<comment type="subcellular location">
    <subcellularLocation>
        <location evidence="14">Postsynaptic cell membrane</location>
        <topology evidence="14">Multi-pass membrane protein</topology>
    </subcellularLocation>
</comment>
<dbReference type="SUPFAM" id="SSF53822">
    <property type="entry name" value="Periplasmic binding protein-like I"/>
    <property type="match status" value="1"/>
</dbReference>
<accession>A0A2S1WLZ8</accession>
<keyword evidence="10" id="KW-0325">Glycoprotein</keyword>
<reference evidence="21" key="1">
    <citation type="submission" date="2018-02" db="EMBL/GenBank/DDBJ databases">
        <title>Hirudo verbana central nervous system transcriptome analysis of ion channel and receptor content.</title>
        <authorList>
            <person name="Northcutt A.J."/>
            <person name="Schulz D.J."/>
            <person name="Mesce K.A."/>
        </authorList>
    </citation>
    <scope>NUCLEOTIDE SEQUENCE</scope>
</reference>
<feature type="binding site" evidence="15">
    <location>
        <position position="386"/>
    </location>
    <ligand>
        <name>L-glutamate</name>
        <dbReference type="ChEBI" id="CHEBI:29985"/>
    </ligand>
</feature>
<evidence type="ECO:0000256" key="7">
    <source>
        <dbReference type="ARBA" id="ARBA00023065"/>
    </source>
</evidence>
<feature type="site" description="Interaction with the cone snail toxin Con-ikot-ikot" evidence="16">
    <location>
        <position position="360"/>
    </location>
</feature>
<keyword evidence="12" id="KW-1071">Ligand-gated ion channel</keyword>
<dbReference type="FunFam" id="1.10.287.70:FF:000067">
    <property type="entry name" value="glutamate receptor 2 isoform X1"/>
    <property type="match status" value="1"/>
</dbReference>
<feature type="binding site" evidence="15">
    <location>
        <position position="558"/>
    </location>
    <ligand>
        <name>L-glutamate</name>
        <dbReference type="ChEBI" id="CHEBI:29985"/>
    </ligand>
</feature>
<keyword evidence="6" id="KW-0770">Synapse</keyword>
<feature type="transmembrane region" description="Helical" evidence="18">
    <location>
        <begin position="430"/>
        <end position="449"/>
    </location>
</feature>
<dbReference type="Pfam" id="PF10613">
    <property type="entry name" value="Lig_chan-Glu_bd"/>
    <property type="match status" value="1"/>
</dbReference>
<evidence type="ECO:0000256" key="16">
    <source>
        <dbReference type="PIRSR" id="PIRSR601508-2"/>
    </source>
</evidence>
<evidence type="ECO:0000256" key="2">
    <source>
        <dbReference type="ARBA" id="ARBA00022475"/>
    </source>
</evidence>
<feature type="site" description="Crucial to convey clamshell closure to channel opening" evidence="16">
    <location>
        <position position="536"/>
    </location>
</feature>
<dbReference type="GO" id="GO:0007166">
    <property type="term" value="P:cell surface receptor signaling pathway"/>
    <property type="evidence" value="ECO:0007669"/>
    <property type="project" value="UniProtKB-ARBA"/>
</dbReference>
<evidence type="ECO:0000256" key="8">
    <source>
        <dbReference type="ARBA" id="ARBA00023136"/>
    </source>
</evidence>
<feature type="domain" description="Ionotropic glutamate receptor L-glutamate and glycine-binding" evidence="20">
    <location>
        <begin position="307"/>
        <end position="375"/>
    </location>
</feature>
<evidence type="ECO:0000256" key="11">
    <source>
        <dbReference type="ARBA" id="ARBA00023257"/>
    </source>
</evidence>
<evidence type="ECO:0000256" key="1">
    <source>
        <dbReference type="ARBA" id="ARBA00022448"/>
    </source>
</evidence>
<evidence type="ECO:0000256" key="5">
    <source>
        <dbReference type="ARBA" id="ARBA00022989"/>
    </source>
</evidence>
<feature type="transmembrane region" description="Helical" evidence="18">
    <location>
        <begin position="697"/>
        <end position="719"/>
    </location>
</feature>
<evidence type="ECO:0000256" key="4">
    <source>
        <dbReference type="ARBA" id="ARBA00022729"/>
    </source>
</evidence>
<dbReference type="SUPFAM" id="SSF53850">
    <property type="entry name" value="Periplasmic binding protein-like II"/>
    <property type="match status" value="1"/>
</dbReference>
<dbReference type="PRINTS" id="PR00177">
    <property type="entry name" value="NMDARECEPTOR"/>
</dbReference>
<evidence type="ECO:0000256" key="10">
    <source>
        <dbReference type="ARBA" id="ARBA00023180"/>
    </source>
</evidence>
<dbReference type="InterPro" id="IPR001320">
    <property type="entry name" value="Iontro_rcpt_C"/>
</dbReference>
<keyword evidence="2" id="KW-1003">Cell membrane</keyword>
<keyword evidence="1" id="KW-0813">Transport</keyword>
<evidence type="ECO:0000256" key="17">
    <source>
        <dbReference type="PIRSR" id="PIRSR601508-3"/>
    </source>
</evidence>
<dbReference type="InterPro" id="IPR015683">
    <property type="entry name" value="Ionotropic_Glu_rcpt"/>
</dbReference>
<evidence type="ECO:0000256" key="9">
    <source>
        <dbReference type="ARBA" id="ARBA00023170"/>
    </source>
</evidence>
<protein>
    <submittedName>
        <fullName evidence="21">Putative ionotropic glutamate receptor kainate-like 9</fullName>
    </submittedName>
</protein>
<dbReference type="GO" id="GO:0022824">
    <property type="term" value="F:transmitter-gated monoatomic ion channel activity"/>
    <property type="evidence" value="ECO:0007669"/>
    <property type="project" value="UniProtKB-ARBA"/>
</dbReference>
<evidence type="ECO:0000256" key="12">
    <source>
        <dbReference type="ARBA" id="ARBA00023286"/>
    </source>
</evidence>
<dbReference type="AlphaFoldDB" id="A0A2S1WLZ8"/>
<dbReference type="InterPro" id="IPR001828">
    <property type="entry name" value="ANF_lig-bd_rcpt"/>
</dbReference>
<dbReference type="InterPro" id="IPR028082">
    <property type="entry name" value="Peripla_BP_I"/>
</dbReference>
<keyword evidence="5 18" id="KW-1133">Transmembrane helix</keyword>
<dbReference type="Pfam" id="PF00060">
    <property type="entry name" value="Lig_chan"/>
    <property type="match status" value="1"/>
</dbReference>
<sequence>MRPPVLKAVKDVVNYYRWKKIYYVYDHSEGLANIELLTSIKPSPYSTLPTLTTPTRQHLVTALEIHPIRIVTPSKCHVVLRNMDARQLEGDKHVILDVTDDNILQLIFRQFQNVGMNRLNYHYLVAGLSISQMDLSDFKYGGANITGFRLVNGNVSFSLENGLLADSMSVLSRGMIKYVEGDGSAASLNKRLRFSNHDKRRSQCFESPSKAYRGMPFNARESLNIANSMRGVTFTGYTGQVSFDRYGVRKNFKLDLMEMVVDNELEKIGEWDSNKGLQITKKVDLSATSPVLKTNKTRIVTTIESKPYIMIKKQPDDPSVLLEGNDRFEGFAADLADKVADLVGFEYRIELVKDMKYGERMSDGTWNGMVGELTRKEADLAIAPLTITSIRERVIDFSKPFMSLGISIMIKKPEKQKPGVFSFMEPLSHSIWYCIVISYLGVSLVLFLVSRFSPNEWQIEEASYEGRLTFTNDFTLLNSLWFSLGAFMRRGCDVCPRSLSGRIVGSAWWFFTLIIISSYTANLAAFLTVERMLTPINGADDLAKQKEILYGTVDSGSTKEFFKTSKIPTYEKMWLFMNSEPSVFAKTTDEGVQKVRNSKGKYAFLMESTMNDYYNQRKPCNTMKVGGNLDSKGYGIGTYIGSDLRDKINVAVLQLLEQEKLQKLQKKWWYDKGQCIIETDSKSGSKQSSLSLSNVAGIFYILIGGLGLSLVVASLEFLCKSHRDLKQKKFYVTASMSSAVSGNFDKSPYQTHIPSSAVGFRPLMVSSSSETYKPLSSHTLV</sequence>
<dbReference type="InterPro" id="IPR019594">
    <property type="entry name" value="Glu/Gly-bd"/>
</dbReference>
<feature type="binding site" evidence="15">
    <location>
        <position position="557"/>
    </location>
    <ligand>
        <name>L-glutamate</name>
        <dbReference type="ChEBI" id="CHEBI:29985"/>
    </ligand>
</feature>
<dbReference type="Gene3D" id="3.40.190.10">
    <property type="entry name" value="Periplasmic binding protein-like II"/>
    <property type="match status" value="2"/>
</dbReference>
<keyword evidence="11" id="KW-0628">Postsynaptic cell membrane</keyword>
<dbReference type="Gene3D" id="3.40.50.2300">
    <property type="match status" value="2"/>
</dbReference>
<keyword evidence="3 18" id="KW-0812">Transmembrane</keyword>
<dbReference type="FunFam" id="3.40.190.10:FF:000001">
    <property type="entry name" value="Glutamate receptor ionotropic, kainate 2"/>
    <property type="match status" value="1"/>
</dbReference>
<dbReference type="Pfam" id="PF01094">
    <property type="entry name" value="ANF_receptor"/>
    <property type="match status" value="1"/>
</dbReference>
<feature type="binding site" evidence="15">
    <location>
        <position position="384"/>
    </location>
    <ligand>
        <name>L-glutamate</name>
        <dbReference type="ChEBI" id="CHEBI:29985"/>
    </ligand>
</feature>
<keyword evidence="13" id="KW-0407">Ion channel</keyword>
<dbReference type="Gene3D" id="1.10.287.70">
    <property type="match status" value="1"/>
</dbReference>
<dbReference type="SMART" id="SM00918">
    <property type="entry name" value="Lig_chan-Glu_bd"/>
    <property type="match status" value="1"/>
</dbReference>
<name>A0A2S1WLZ8_9ANNE</name>
<evidence type="ECO:0000259" key="19">
    <source>
        <dbReference type="SMART" id="SM00079"/>
    </source>
</evidence>
<keyword evidence="4" id="KW-0732">Signal</keyword>
<keyword evidence="9 21" id="KW-0675">Receptor</keyword>
<evidence type="ECO:0000256" key="14">
    <source>
        <dbReference type="ARBA" id="ARBA00034104"/>
    </source>
</evidence>
<evidence type="ECO:0000313" key="21">
    <source>
        <dbReference type="EMBL" id="AWJ68208.1"/>
    </source>
</evidence>
<feature type="domain" description="Ionotropic glutamate receptor C-terminal" evidence="19">
    <location>
        <begin position="297"/>
        <end position="671"/>
    </location>
</feature>
<feature type="transmembrane region" description="Helical" evidence="18">
    <location>
        <begin position="507"/>
        <end position="527"/>
    </location>
</feature>
<dbReference type="InterPro" id="IPR001508">
    <property type="entry name" value="Iono_Glu_rcpt_met"/>
</dbReference>
<dbReference type="PANTHER" id="PTHR18966">
    <property type="entry name" value="IONOTROPIC GLUTAMATE RECEPTOR"/>
    <property type="match status" value="1"/>
</dbReference>
<evidence type="ECO:0000256" key="13">
    <source>
        <dbReference type="ARBA" id="ARBA00023303"/>
    </source>
</evidence>
<feature type="disulfide bond" evidence="17">
    <location>
        <begin position="620"/>
        <end position="675"/>
    </location>
</feature>
<dbReference type="EMBL" id="MG973355">
    <property type="protein sequence ID" value="AWJ68208.1"/>
    <property type="molecule type" value="mRNA"/>
</dbReference>
<keyword evidence="7" id="KW-0406">Ion transport</keyword>
<proteinExistence type="evidence at transcript level"/>
<keyword evidence="8 18" id="KW-0472">Membrane</keyword>
<keyword evidence="17" id="KW-1015">Disulfide bond</keyword>
<dbReference type="FunFam" id="3.40.190.10:FF:000087">
    <property type="entry name" value="glutamate receptor 4 isoform X2"/>
    <property type="match status" value="1"/>
</dbReference>
<evidence type="ECO:0000259" key="20">
    <source>
        <dbReference type="SMART" id="SM00918"/>
    </source>
</evidence>
<evidence type="ECO:0000256" key="18">
    <source>
        <dbReference type="SAM" id="Phobius"/>
    </source>
</evidence>
<dbReference type="SMART" id="SM00079">
    <property type="entry name" value="PBPe"/>
    <property type="match status" value="1"/>
</dbReference>
<evidence type="ECO:0000256" key="15">
    <source>
        <dbReference type="PIRSR" id="PIRSR601508-1"/>
    </source>
</evidence>